<dbReference type="InterPro" id="IPR001926">
    <property type="entry name" value="TrpB-like_PALP"/>
</dbReference>
<evidence type="ECO:0000256" key="3">
    <source>
        <dbReference type="ARBA" id="ARBA00005517"/>
    </source>
</evidence>
<comment type="cofactor">
    <cofactor evidence="1 12">
        <name>pyridoxal 5'-phosphate</name>
        <dbReference type="ChEBI" id="CHEBI:597326"/>
    </cofactor>
</comment>
<dbReference type="AlphaFoldDB" id="A0A916XTE5"/>
<comment type="similarity">
    <text evidence="3">Belongs to the threonine synthase family.</text>
</comment>
<organism evidence="15 16">
    <name type="scientific">Aureimonas glaciei</name>
    <dbReference type="NCBI Taxonomy" id="1776957"/>
    <lineage>
        <taxon>Bacteria</taxon>
        <taxon>Pseudomonadati</taxon>
        <taxon>Pseudomonadota</taxon>
        <taxon>Alphaproteobacteria</taxon>
        <taxon>Hyphomicrobiales</taxon>
        <taxon>Aurantimonadaceae</taxon>
        <taxon>Aureimonas</taxon>
    </lineage>
</organism>
<evidence type="ECO:0000256" key="11">
    <source>
        <dbReference type="NCBIfam" id="TIGR00260"/>
    </source>
</evidence>
<dbReference type="GO" id="GO:0009088">
    <property type="term" value="P:threonine biosynthetic process"/>
    <property type="evidence" value="ECO:0007669"/>
    <property type="project" value="UniProtKB-UniRule"/>
</dbReference>
<feature type="modified residue" description="N6-(pyridoxal phosphate)lysine" evidence="12">
    <location>
        <position position="112"/>
    </location>
</feature>
<reference evidence="15" key="2">
    <citation type="submission" date="2020-09" db="EMBL/GenBank/DDBJ databases">
        <authorList>
            <person name="Sun Q."/>
            <person name="Zhou Y."/>
        </authorList>
    </citation>
    <scope>NUCLEOTIDE SEQUENCE</scope>
    <source>
        <strain evidence="15">CGMCC 1.15493</strain>
    </source>
</reference>
<evidence type="ECO:0000256" key="7">
    <source>
        <dbReference type="ARBA" id="ARBA00022697"/>
    </source>
</evidence>
<dbReference type="InterPro" id="IPR029144">
    <property type="entry name" value="Thr_synth_N"/>
</dbReference>
<evidence type="ECO:0000256" key="10">
    <source>
        <dbReference type="ARBA" id="ARBA00049144"/>
    </source>
</evidence>
<evidence type="ECO:0000256" key="4">
    <source>
        <dbReference type="ARBA" id="ARBA00013028"/>
    </source>
</evidence>
<dbReference type="RefSeq" id="WP_188849385.1">
    <property type="nucleotide sequence ID" value="NZ_BMJJ01000002.1"/>
</dbReference>
<evidence type="ECO:0000313" key="16">
    <source>
        <dbReference type="Proteomes" id="UP000613160"/>
    </source>
</evidence>
<dbReference type="InterPro" id="IPR036052">
    <property type="entry name" value="TrpB-like_PALP_sf"/>
</dbReference>
<proteinExistence type="inferred from homology"/>
<dbReference type="EMBL" id="BMJJ01000002">
    <property type="protein sequence ID" value="GGD08302.1"/>
    <property type="molecule type" value="Genomic_DNA"/>
</dbReference>
<dbReference type="Gene3D" id="3.40.50.1100">
    <property type="match status" value="2"/>
</dbReference>
<evidence type="ECO:0000256" key="8">
    <source>
        <dbReference type="ARBA" id="ARBA00022898"/>
    </source>
</evidence>
<dbReference type="CDD" id="cd01560">
    <property type="entry name" value="Thr-synth_2"/>
    <property type="match status" value="1"/>
</dbReference>
<evidence type="ECO:0000313" key="15">
    <source>
        <dbReference type="EMBL" id="GGD08302.1"/>
    </source>
</evidence>
<comment type="pathway">
    <text evidence="2">Amino-acid biosynthesis; L-threonine biosynthesis; L-threonine from L-aspartate: step 5/5.</text>
</comment>
<dbReference type="GO" id="GO:0004795">
    <property type="term" value="F:threonine synthase activity"/>
    <property type="evidence" value="ECO:0007669"/>
    <property type="project" value="UniProtKB-UniRule"/>
</dbReference>
<evidence type="ECO:0000256" key="12">
    <source>
        <dbReference type="PIRSR" id="PIRSR604450-51"/>
    </source>
</evidence>
<dbReference type="Proteomes" id="UP000613160">
    <property type="component" value="Unassembled WGS sequence"/>
</dbReference>
<dbReference type="InterPro" id="IPR004450">
    <property type="entry name" value="Thr_synthase-like"/>
</dbReference>
<protein>
    <recommendedName>
        <fullName evidence="5 11">Threonine synthase</fullName>
        <ecNumber evidence="4 11">4.2.3.1</ecNumber>
    </recommendedName>
</protein>
<accession>A0A916XTE5</accession>
<keyword evidence="8 12" id="KW-0663">Pyridoxal phosphate</keyword>
<comment type="caution">
    <text evidence="15">The sequence shown here is derived from an EMBL/GenBank/DDBJ whole genome shotgun (WGS) entry which is preliminary data.</text>
</comment>
<sequence>MEYVSTRGEAPVLGFADVLLAGLATDGGLYVPKAWPAFSSEDIRAMRGQPYADVALKILTPFVGSDIAPADLKAMVDAAYGSFRHPAVAPLVQIGPSHFVLELFHGPTLAFKDVAMQLLSRLMDHVLRERGANATIVGATSGDTGGAAIAAFAESERTDIFILFPKGRVSPVQQRQMTTSGAANVHAVAVEGTFDDCQALIKAMFNDQRFRQKAALSGVNSINWARIMAQIVYYFTAAASLGSPDRTISFTVPTGNFGDIFAGYAAKRMGLPIDRLIIATNENDILARTLDSGRYEKTGVHATTSPSMDIEISSNFERLLFEAGGRDAESVRRMMQQLAQSGSFALPEATISAIRAEFDAGRSTRAEVAETIRGSLVSSAYMLDPHTAVGVAVADRHLADSPMVTLGTAHPAKFPDAVKAACGVSPELPPSHADLMTRRETFDSLPNDLSAVEAYIAERSRAVRKGVTA</sequence>
<dbReference type="PROSITE" id="PS00165">
    <property type="entry name" value="DEHYDRATASE_SER_THR"/>
    <property type="match status" value="1"/>
</dbReference>
<reference evidence="15" key="1">
    <citation type="journal article" date="2014" name="Int. J. Syst. Evol. Microbiol.">
        <title>Complete genome sequence of Corynebacterium casei LMG S-19264T (=DSM 44701T), isolated from a smear-ripened cheese.</title>
        <authorList>
            <consortium name="US DOE Joint Genome Institute (JGI-PGF)"/>
            <person name="Walter F."/>
            <person name="Albersmeier A."/>
            <person name="Kalinowski J."/>
            <person name="Ruckert C."/>
        </authorList>
    </citation>
    <scope>NUCLEOTIDE SEQUENCE</scope>
    <source>
        <strain evidence="15">CGMCC 1.15493</strain>
    </source>
</reference>
<dbReference type="SUPFAM" id="SSF53686">
    <property type="entry name" value="Tryptophan synthase beta subunit-like PLP-dependent enzymes"/>
    <property type="match status" value="1"/>
</dbReference>
<dbReference type="Gene3D" id="3.90.1380.10">
    <property type="entry name" value="Threonine synthase, N-terminal domain"/>
    <property type="match status" value="1"/>
</dbReference>
<gene>
    <name evidence="15" type="primary">thrC</name>
    <name evidence="15" type="ORF">GCM10011335_08940</name>
</gene>
<feature type="domain" description="Tryptophan synthase beta chain-like PALP" evidence="13">
    <location>
        <begin position="99"/>
        <end position="354"/>
    </location>
</feature>
<dbReference type="InterPro" id="IPR000634">
    <property type="entry name" value="Ser/Thr_deHydtase_PyrdxlP-BS"/>
</dbReference>
<keyword evidence="7" id="KW-0791">Threonine biosynthesis</keyword>
<keyword evidence="16" id="KW-1185">Reference proteome</keyword>
<dbReference type="Pfam" id="PF14821">
    <property type="entry name" value="Thr_synth_N"/>
    <property type="match status" value="1"/>
</dbReference>
<keyword evidence="6" id="KW-0028">Amino-acid biosynthesis</keyword>
<name>A0A916XTE5_9HYPH</name>
<dbReference type="GO" id="GO:0030170">
    <property type="term" value="F:pyridoxal phosphate binding"/>
    <property type="evidence" value="ECO:0007669"/>
    <property type="project" value="InterPro"/>
</dbReference>
<dbReference type="Pfam" id="PF24857">
    <property type="entry name" value="THR4_C"/>
    <property type="match status" value="1"/>
</dbReference>
<keyword evidence="9" id="KW-0456">Lyase</keyword>
<evidence type="ECO:0000259" key="13">
    <source>
        <dbReference type="Pfam" id="PF00291"/>
    </source>
</evidence>
<comment type="catalytic activity">
    <reaction evidence="10">
        <text>O-phospho-L-homoserine + H2O = L-threonine + phosphate</text>
        <dbReference type="Rhea" id="RHEA:10840"/>
        <dbReference type="ChEBI" id="CHEBI:15377"/>
        <dbReference type="ChEBI" id="CHEBI:43474"/>
        <dbReference type="ChEBI" id="CHEBI:57590"/>
        <dbReference type="ChEBI" id="CHEBI:57926"/>
        <dbReference type="EC" id="4.2.3.1"/>
    </reaction>
</comment>
<dbReference type="Pfam" id="PF00291">
    <property type="entry name" value="PALP"/>
    <property type="match status" value="1"/>
</dbReference>
<dbReference type="NCBIfam" id="TIGR00260">
    <property type="entry name" value="thrC"/>
    <property type="match status" value="1"/>
</dbReference>
<dbReference type="InterPro" id="IPR037158">
    <property type="entry name" value="Thr_synth_N_sf"/>
</dbReference>
<evidence type="ECO:0000259" key="14">
    <source>
        <dbReference type="Pfam" id="PF14821"/>
    </source>
</evidence>
<evidence type="ECO:0000256" key="2">
    <source>
        <dbReference type="ARBA" id="ARBA00004979"/>
    </source>
</evidence>
<evidence type="ECO:0000256" key="6">
    <source>
        <dbReference type="ARBA" id="ARBA00022605"/>
    </source>
</evidence>
<evidence type="ECO:0000256" key="5">
    <source>
        <dbReference type="ARBA" id="ARBA00018679"/>
    </source>
</evidence>
<evidence type="ECO:0000256" key="1">
    <source>
        <dbReference type="ARBA" id="ARBA00001933"/>
    </source>
</evidence>
<dbReference type="EC" id="4.2.3.1" evidence="4 11"/>
<feature type="domain" description="Threonine synthase N-terminal" evidence="14">
    <location>
        <begin position="2"/>
        <end position="80"/>
    </location>
</feature>
<dbReference type="PANTHER" id="PTHR42690:SF1">
    <property type="entry name" value="THREONINE SYNTHASE-LIKE 2"/>
    <property type="match status" value="1"/>
</dbReference>
<evidence type="ECO:0000256" key="9">
    <source>
        <dbReference type="ARBA" id="ARBA00023239"/>
    </source>
</evidence>
<dbReference type="PANTHER" id="PTHR42690">
    <property type="entry name" value="THREONINE SYNTHASE FAMILY MEMBER"/>
    <property type="match status" value="1"/>
</dbReference>
<dbReference type="InterPro" id="IPR051166">
    <property type="entry name" value="Threonine_Synthase"/>
</dbReference>